<evidence type="ECO:0000313" key="4">
    <source>
        <dbReference type="Proteomes" id="UP001212841"/>
    </source>
</evidence>
<feature type="compositionally biased region" description="Basic and acidic residues" evidence="1">
    <location>
        <begin position="148"/>
        <end position="158"/>
    </location>
</feature>
<evidence type="ECO:0000259" key="2">
    <source>
        <dbReference type="Pfam" id="PF13472"/>
    </source>
</evidence>
<evidence type="ECO:0000313" key="3">
    <source>
        <dbReference type="EMBL" id="KAJ3049101.1"/>
    </source>
</evidence>
<gene>
    <name evidence="3" type="ORF">HK097_009876</name>
</gene>
<dbReference type="Proteomes" id="UP001212841">
    <property type="component" value="Unassembled WGS sequence"/>
</dbReference>
<feature type="region of interest" description="Disordered" evidence="1">
    <location>
        <begin position="145"/>
        <end position="169"/>
    </location>
</feature>
<dbReference type="InterPro" id="IPR036514">
    <property type="entry name" value="SGNH_hydro_sf"/>
</dbReference>
<protein>
    <recommendedName>
        <fullName evidence="2">SGNH hydrolase-type esterase domain-containing protein</fullName>
    </recommendedName>
</protein>
<proteinExistence type="predicted"/>
<dbReference type="EMBL" id="JADGJD010000694">
    <property type="protein sequence ID" value="KAJ3049101.1"/>
    <property type="molecule type" value="Genomic_DNA"/>
</dbReference>
<name>A0AAD5SAI6_9FUNG</name>
<comment type="caution">
    <text evidence="3">The sequence shown here is derived from an EMBL/GenBank/DDBJ whole genome shotgun (WGS) entry which is preliminary data.</text>
</comment>
<feature type="domain" description="SGNH hydrolase-type esterase" evidence="2">
    <location>
        <begin position="15"/>
        <end position="211"/>
    </location>
</feature>
<reference evidence="3" key="1">
    <citation type="submission" date="2020-05" db="EMBL/GenBank/DDBJ databases">
        <title>Phylogenomic resolution of chytrid fungi.</title>
        <authorList>
            <person name="Stajich J.E."/>
            <person name="Amses K."/>
            <person name="Simmons R."/>
            <person name="Seto K."/>
            <person name="Myers J."/>
            <person name="Bonds A."/>
            <person name="Quandt C.A."/>
            <person name="Barry K."/>
            <person name="Liu P."/>
            <person name="Grigoriev I."/>
            <person name="Longcore J.E."/>
            <person name="James T.Y."/>
        </authorList>
    </citation>
    <scope>NUCLEOTIDE SEQUENCE</scope>
    <source>
        <strain evidence="3">JEL0318</strain>
    </source>
</reference>
<accession>A0AAD5SAI6</accession>
<dbReference type="Gene3D" id="3.40.50.1110">
    <property type="entry name" value="SGNH hydrolase"/>
    <property type="match status" value="1"/>
</dbReference>
<evidence type="ECO:0000256" key="1">
    <source>
        <dbReference type="SAM" id="MobiDB-lite"/>
    </source>
</evidence>
<dbReference type="Pfam" id="PF13472">
    <property type="entry name" value="Lipase_GDSL_2"/>
    <property type="match status" value="1"/>
</dbReference>
<dbReference type="InterPro" id="IPR013830">
    <property type="entry name" value="SGNH_hydro"/>
</dbReference>
<dbReference type="SUPFAM" id="SSF52266">
    <property type="entry name" value="SGNH hydrolase"/>
    <property type="match status" value="1"/>
</dbReference>
<organism evidence="3 4">
    <name type="scientific">Rhizophlyctis rosea</name>
    <dbReference type="NCBI Taxonomy" id="64517"/>
    <lineage>
        <taxon>Eukaryota</taxon>
        <taxon>Fungi</taxon>
        <taxon>Fungi incertae sedis</taxon>
        <taxon>Chytridiomycota</taxon>
        <taxon>Chytridiomycota incertae sedis</taxon>
        <taxon>Chytridiomycetes</taxon>
        <taxon>Rhizophlyctidales</taxon>
        <taxon>Rhizophlyctidaceae</taxon>
        <taxon>Rhizophlyctis</taxon>
    </lineage>
</organism>
<sequence>MESVPIFDNPVHVVLLGDSIFDNGVYVRSDSSVHDHLSKYLSKSPSSKATLLARDGATLSGVPSQLSRLPKDTTHIFLSAGGNDALGELHRLREPTRNLREALVVLGKIRTSFEKDYTEVLRAIKLKAPTTETGRPRVTVCNIYNPRPDARETPRMHPEMSGVDEGDAWNDPEQVAMEVGLSMYNDVIVAVAAREEVPVINVRGLFNEAADYSTPIEPGVQGGGKLARAMLNVLSEEDFSGRTSVYT</sequence>
<dbReference type="AlphaFoldDB" id="A0AAD5SAI6"/>
<keyword evidence="4" id="KW-1185">Reference proteome</keyword>